<accession>A0A396JFP8</accession>
<feature type="region of interest" description="Disordered" evidence="1">
    <location>
        <begin position="1"/>
        <end position="33"/>
    </location>
</feature>
<feature type="compositionally biased region" description="Low complexity" evidence="1">
    <location>
        <begin position="18"/>
        <end position="32"/>
    </location>
</feature>
<sequence>MLKKMQESDETSFTQNTVDPLNSPVSLPPVLSTGTNQFGEVEKLDDVMAEPRELTGQLGELEEELNNFVAKPNQEWLAKLDGIGEMDFTQNTAHTQSMAKEIFYPSNSNQFEGMNDGFSQWQPIYDPLKSTVRLPSVLSANQLDEPGEWTDQEWFTEFLNVDDQAASKLDDDGDDDIMKWTSQDDGDELIKLISQDDVLAWKDDSFLSQNEEQYATLKE</sequence>
<name>A0A396JFP8_MEDTR</name>
<organism evidence="2 3">
    <name type="scientific">Medicago truncatula</name>
    <name type="common">Barrel medic</name>
    <name type="synonym">Medicago tribuloides</name>
    <dbReference type="NCBI Taxonomy" id="3880"/>
    <lineage>
        <taxon>Eukaryota</taxon>
        <taxon>Viridiplantae</taxon>
        <taxon>Streptophyta</taxon>
        <taxon>Embryophyta</taxon>
        <taxon>Tracheophyta</taxon>
        <taxon>Spermatophyta</taxon>
        <taxon>Magnoliopsida</taxon>
        <taxon>eudicotyledons</taxon>
        <taxon>Gunneridae</taxon>
        <taxon>Pentapetalae</taxon>
        <taxon>rosids</taxon>
        <taxon>fabids</taxon>
        <taxon>Fabales</taxon>
        <taxon>Fabaceae</taxon>
        <taxon>Papilionoideae</taxon>
        <taxon>50 kb inversion clade</taxon>
        <taxon>NPAAA clade</taxon>
        <taxon>Hologalegina</taxon>
        <taxon>IRL clade</taxon>
        <taxon>Trifolieae</taxon>
        <taxon>Medicago</taxon>
    </lineage>
</organism>
<reference evidence="3" key="1">
    <citation type="journal article" date="2018" name="Nat. Plants">
        <title>Whole-genome landscape of Medicago truncatula symbiotic genes.</title>
        <authorList>
            <person name="Pecrix Y."/>
            <person name="Staton S.E."/>
            <person name="Sallet E."/>
            <person name="Lelandais-Briere C."/>
            <person name="Moreau S."/>
            <person name="Carrere S."/>
            <person name="Blein T."/>
            <person name="Jardinaud M.F."/>
            <person name="Latrasse D."/>
            <person name="Zouine M."/>
            <person name="Zahm M."/>
            <person name="Kreplak J."/>
            <person name="Mayjonade B."/>
            <person name="Satge C."/>
            <person name="Perez M."/>
            <person name="Cauet S."/>
            <person name="Marande W."/>
            <person name="Chantry-Darmon C."/>
            <person name="Lopez-Roques C."/>
            <person name="Bouchez O."/>
            <person name="Berard A."/>
            <person name="Debelle F."/>
            <person name="Munos S."/>
            <person name="Bendahmane A."/>
            <person name="Berges H."/>
            <person name="Niebel A."/>
            <person name="Buitink J."/>
            <person name="Frugier F."/>
            <person name="Benhamed M."/>
            <person name="Crespi M."/>
            <person name="Gouzy J."/>
            <person name="Gamas P."/>
        </authorList>
    </citation>
    <scope>NUCLEOTIDE SEQUENCE [LARGE SCALE GENOMIC DNA]</scope>
    <source>
        <strain evidence="3">cv. Jemalong A17</strain>
    </source>
</reference>
<proteinExistence type="predicted"/>
<dbReference type="EMBL" id="PSQE01000002">
    <property type="protein sequence ID" value="RHN73937.1"/>
    <property type="molecule type" value="Genomic_DNA"/>
</dbReference>
<evidence type="ECO:0000313" key="3">
    <source>
        <dbReference type="Proteomes" id="UP000265566"/>
    </source>
</evidence>
<dbReference type="Proteomes" id="UP000265566">
    <property type="component" value="Chromosome 2"/>
</dbReference>
<dbReference type="Gramene" id="rna9837">
    <property type="protein sequence ID" value="RHN73937.1"/>
    <property type="gene ID" value="gene9837"/>
</dbReference>
<comment type="caution">
    <text evidence="2">The sequence shown here is derived from an EMBL/GenBank/DDBJ whole genome shotgun (WGS) entry which is preliminary data.</text>
</comment>
<dbReference type="AlphaFoldDB" id="A0A396JFP8"/>
<protein>
    <submittedName>
        <fullName evidence="2">Uncharacterized protein</fullName>
    </submittedName>
</protein>
<evidence type="ECO:0000256" key="1">
    <source>
        <dbReference type="SAM" id="MobiDB-lite"/>
    </source>
</evidence>
<gene>
    <name evidence="2" type="ORF">MtrunA17_Chr2g0304031</name>
</gene>
<evidence type="ECO:0000313" key="2">
    <source>
        <dbReference type="EMBL" id="RHN73937.1"/>
    </source>
</evidence>